<dbReference type="RefSeq" id="WP_188452522.1">
    <property type="nucleotide sequence ID" value="NZ_BMFS01000009.1"/>
</dbReference>
<accession>A0ABQ1XVB1</accession>
<gene>
    <name evidence="1" type="ORF">GCM10007420_20850</name>
</gene>
<organism evidence="1 2">
    <name type="scientific">Glycocaulis albus</name>
    <dbReference type="NCBI Taxonomy" id="1382801"/>
    <lineage>
        <taxon>Bacteria</taxon>
        <taxon>Pseudomonadati</taxon>
        <taxon>Pseudomonadota</taxon>
        <taxon>Alphaproteobacteria</taxon>
        <taxon>Maricaulales</taxon>
        <taxon>Maricaulaceae</taxon>
        <taxon>Glycocaulis</taxon>
    </lineage>
</organism>
<sequence>MPTRPQPVKARDIRYQRIKGKREGSGLARRQIGFLAHRGDGAYDNAV</sequence>
<keyword evidence="2" id="KW-1185">Reference proteome</keyword>
<comment type="caution">
    <text evidence="1">The sequence shown here is derived from an EMBL/GenBank/DDBJ whole genome shotgun (WGS) entry which is preliminary data.</text>
</comment>
<reference evidence="2" key="1">
    <citation type="journal article" date="2019" name="Int. J. Syst. Evol. Microbiol.">
        <title>The Global Catalogue of Microorganisms (GCM) 10K type strain sequencing project: providing services to taxonomists for standard genome sequencing and annotation.</title>
        <authorList>
            <consortium name="The Broad Institute Genomics Platform"/>
            <consortium name="The Broad Institute Genome Sequencing Center for Infectious Disease"/>
            <person name="Wu L."/>
            <person name="Ma J."/>
        </authorList>
    </citation>
    <scope>NUCLEOTIDE SEQUENCE [LARGE SCALE GENOMIC DNA]</scope>
    <source>
        <strain evidence="2">CGMCC 1.12766</strain>
    </source>
</reference>
<evidence type="ECO:0000313" key="1">
    <source>
        <dbReference type="EMBL" id="GGH04229.1"/>
    </source>
</evidence>
<name>A0ABQ1XVB1_9PROT</name>
<protein>
    <submittedName>
        <fullName evidence="1">Uncharacterized protein</fullName>
    </submittedName>
</protein>
<proteinExistence type="predicted"/>
<dbReference type="Proteomes" id="UP000648722">
    <property type="component" value="Unassembled WGS sequence"/>
</dbReference>
<dbReference type="EMBL" id="BMFS01000009">
    <property type="protein sequence ID" value="GGH04229.1"/>
    <property type="molecule type" value="Genomic_DNA"/>
</dbReference>
<evidence type="ECO:0000313" key="2">
    <source>
        <dbReference type="Proteomes" id="UP000648722"/>
    </source>
</evidence>